<evidence type="ECO:0000313" key="2">
    <source>
        <dbReference type="Proteomes" id="UP001216510"/>
    </source>
</evidence>
<evidence type="ECO:0000313" key="1">
    <source>
        <dbReference type="EMBL" id="WEF33257.1"/>
    </source>
</evidence>
<organism evidence="1 2">
    <name type="scientific">Pseudoduganella chitinolytica</name>
    <dbReference type="NCBI Taxonomy" id="34070"/>
    <lineage>
        <taxon>Bacteria</taxon>
        <taxon>Pseudomonadati</taxon>
        <taxon>Pseudomonadota</taxon>
        <taxon>Betaproteobacteria</taxon>
        <taxon>Burkholderiales</taxon>
        <taxon>Oxalobacteraceae</taxon>
        <taxon>Telluria group</taxon>
        <taxon>Pseudoduganella</taxon>
    </lineage>
</organism>
<dbReference type="Pfam" id="PF20329">
    <property type="entry name" value="DUF6624"/>
    <property type="match status" value="1"/>
</dbReference>
<name>A0ABY8BBH3_9BURK</name>
<reference evidence="1 2" key="1">
    <citation type="submission" date="2023-02" db="EMBL/GenBank/DDBJ databases">
        <title>Gemone sequence of Telluria chitinolytica ACM 3522T.</title>
        <authorList>
            <person name="Frediansyah A."/>
            <person name="Miess H."/>
            <person name="Gross H."/>
        </authorList>
    </citation>
    <scope>NUCLEOTIDE SEQUENCE [LARGE SCALE GENOMIC DNA]</scope>
    <source>
        <strain evidence="1 2">ACM 3522</strain>
    </source>
</reference>
<protein>
    <submittedName>
        <fullName evidence="1">Uncharacterized protein</fullName>
    </submittedName>
</protein>
<gene>
    <name evidence="1" type="ORF">PX653_00220</name>
</gene>
<keyword evidence="2" id="KW-1185">Reference proteome</keyword>
<dbReference type="Proteomes" id="UP001216510">
    <property type="component" value="Chromosome"/>
</dbReference>
<dbReference type="EMBL" id="CP119083">
    <property type="protein sequence ID" value="WEF33257.1"/>
    <property type="molecule type" value="Genomic_DNA"/>
</dbReference>
<sequence>MQAIQVHASRFISVDAMPISVSGPVAIAIFCFITSAHADECEDPVLAATYSRMLSDDQALRGRYIEILEREHAKVSVDAAEKANIEDSILAGDAKNQEELDRLVKRCGWPKRIDNGKAARSAYFIIQHAPLAYQLKYLPVVRGANKRGEISNEKLASLEDRILVRQGKGQRYGTEFQHGSNKVFPIHDSKNVNRRRKEIGLPPLTGFPL</sequence>
<dbReference type="RefSeq" id="WP_277415965.1">
    <property type="nucleotide sequence ID" value="NZ_CP119083.1"/>
</dbReference>
<accession>A0ABY8BBH3</accession>
<proteinExistence type="predicted"/>
<dbReference type="InterPro" id="IPR046732">
    <property type="entry name" value="DUF6624"/>
</dbReference>